<accession>A0A6A4N913</accession>
<name>A0A6A4N913_LUPAL</name>
<evidence type="ECO:0000313" key="1">
    <source>
        <dbReference type="EMBL" id="KAE9586472.1"/>
    </source>
</evidence>
<dbReference type="AlphaFoldDB" id="A0A6A4N913"/>
<proteinExistence type="predicted"/>
<reference evidence="2" key="1">
    <citation type="journal article" date="2020" name="Nat. Commun.">
        <title>Genome sequence of the cluster root forming white lupin.</title>
        <authorList>
            <person name="Hufnagel B."/>
            <person name="Marques A."/>
            <person name="Soriano A."/>
            <person name="Marques L."/>
            <person name="Divol F."/>
            <person name="Doumas P."/>
            <person name="Sallet E."/>
            <person name="Mancinotti D."/>
            <person name="Carrere S."/>
            <person name="Marande W."/>
            <person name="Arribat S."/>
            <person name="Keller J."/>
            <person name="Huneau C."/>
            <person name="Blein T."/>
            <person name="Aime D."/>
            <person name="Laguerre M."/>
            <person name="Taylor J."/>
            <person name="Schubert V."/>
            <person name="Nelson M."/>
            <person name="Geu-Flores F."/>
            <person name="Crespi M."/>
            <person name="Gallardo-Guerrero K."/>
            <person name="Delaux P.-M."/>
            <person name="Salse J."/>
            <person name="Berges H."/>
            <person name="Guyot R."/>
            <person name="Gouzy J."/>
            <person name="Peret B."/>
        </authorList>
    </citation>
    <scope>NUCLEOTIDE SEQUENCE [LARGE SCALE GENOMIC DNA]</scope>
    <source>
        <strain evidence="2">cv. Amiga</strain>
    </source>
</reference>
<protein>
    <submittedName>
        <fullName evidence="1">Uncharacterized protein</fullName>
    </submittedName>
</protein>
<comment type="caution">
    <text evidence="1">The sequence shown here is derived from an EMBL/GenBank/DDBJ whole genome shotgun (WGS) entry which is preliminary data.</text>
</comment>
<dbReference type="OrthoDB" id="685855at2759"/>
<dbReference type="PANTHER" id="PTHR46868">
    <property type="entry name" value="FCS-LIKE ZINC FINGER 11"/>
    <property type="match status" value="1"/>
</dbReference>
<keyword evidence="2" id="KW-1185">Reference proteome</keyword>
<dbReference type="InterPro" id="IPR044585">
    <property type="entry name" value="FLZ10/11"/>
</dbReference>
<organism evidence="1 2">
    <name type="scientific">Lupinus albus</name>
    <name type="common">White lupine</name>
    <name type="synonym">Lupinus termis</name>
    <dbReference type="NCBI Taxonomy" id="3870"/>
    <lineage>
        <taxon>Eukaryota</taxon>
        <taxon>Viridiplantae</taxon>
        <taxon>Streptophyta</taxon>
        <taxon>Embryophyta</taxon>
        <taxon>Tracheophyta</taxon>
        <taxon>Spermatophyta</taxon>
        <taxon>Magnoliopsida</taxon>
        <taxon>eudicotyledons</taxon>
        <taxon>Gunneridae</taxon>
        <taxon>Pentapetalae</taxon>
        <taxon>rosids</taxon>
        <taxon>fabids</taxon>
        <taxon>Fabales</taxon>
        <taxon>Fabaceae</taxon>
        <taxon>Papilionoideae</taxon>
        <taxon>50 kb inversion clade</taxon>
        <taxon>genistoids sensu lato</taxon>
        <taxon>core genistoids</taxon>
        <taxon>Genisteae</taxon>
        <taxon>Lupinus</taxon>
    </lineage>
</organism>
<dbReference type="PANTHER" id="PTHR46868:SF3">
    <property type="entry name" value="FCS-LIKE ZINC FINGER 11"/>
    <property type="match status" value="1"/>
</dbReference>
<evidence type="ECO:0000313" key="2">
    <source>
        <dbReference type="Proteomes" id="UP000447434"/>
    </source>
</evidence>
<dbReference type="EMBL" id="WOCE01000024">
    <property type="protein sequence ID" value="KAE9586472.1"/>
    <property type="molecule type" value="Genomic_DNA"/>
</dbReference>
<dbReference type="Proteomes" id="UP000447434">
    <property type="component" value="Chromosome 24"/>
</dbReference>
<gene>
    <name evidence="1" type="ORF">Lalb_Chr24g0402351</name>
</gene>
<sequence length="247" mass="26763">MVNNQENIGKMAISDGSYNYYFQCYALGSNAKSNSMFKAPLLSMGLDPEGLLDSDSVRSPTSPLDFTFSNLGNPSRRLDCSKVGLSIIDSLEDDNEKPCLCPQMVIKAPNCKTCMESVKASESLPEDFCKLSYTKNGSTFHKGESSTVIFENAEILLENAPFGKTSSCSLYSDGFAAFNEVSSHPRDFIGGCKNSNTFLTTESNASLVSVCSSIDFVKSLSASEIELSEDYTCVISPGPNPKTTHFL</sequence>